<accession>A0A090E5E7</accession>
<keyword evidence="8" id="KW-0862">Zinc</keyword>
<comment type="pathway">
    <text evidence="2">Nitrogen metabolism; (S)-allantoin degradation; allantoate from (S)-allantoin: step 1/1.</text>
</comment>
<comment type="subunit">
    <text evidence="4">Homotetramer.</text>
</comment>
<dbReference type="EMBL" id="CCNB01000003">
    <property type="protein sequence ID" value="CDX22426.1"/>
    <property type="molecule type" value="Genomic_DNA"/>
</dbReference>
<evidence type="ECO:0000256" key="7">
    <source>
        <dbReference type="ARBA" id="ARBA00022801"/>
    </source>
</evidence>
<dbReference type="Pfam" id="PF01979">
    <property type="entry name" value="Amidohydro_1"/>
    <property type="match status" value="1"/>
</dbReference>
<dbReference type="EC" id="3.5.2.5" evidence="5"/>
<gene>
    <name evidence="10" type="primary">allB</name>
    <name evidence="10" type="ORF">MPLDJ20_110447</name>
</gene>
<dbReference type="InterPro" id="IPR006680">
    <property type="entry name" value="Amidohydro-rel"/>
</dbReference>
<dbReference type="GO" id="GO:0004038">
    <property type="term" value="F:allantoinase activity"/>
    <property type="evidence" value="ECO:0007669"/>
    <property type="project" value="UniProtKB-EC"/>
</dbReference>
<evidence type="ECO:0000259" key="9">
    <source>
        <dbReference type="Pfam" id="PF01979"/>
    </source>
</evidence>
<feature type="domain" description="Amidohydrolase-related" evidence="9">
    <location>
        <begin position="54"/>
        <end position="429"/>
    </location>
</feature>
<proteinExistence type="inferred from homology"/>
<dbReference type="SUPFAM" id="SSF51556">
    <property type="entry name" value="Metallo-dependent hydrolases"/>
    <property type="match status" value="1"/>
</dbReference>
<dbReference type="PANTHER" id="PTHR43668">
    <property type="entry name" value="ALLANTOINASE"/>
    <property type="match status" value="1"/>
</dbReference>
<dbReference type="FunFam" id="3.20.20.140:FF:000032">
    <property type="entry name" value="Allantoinase Dal1"/>
    <property type="match status" value="1"/>
</dbReference>
<dbReference type="InterPro" id="IPR017593">
    <property type="entry name" value="Allantoinase"/>
</dbReference>
<dbReference type="InterPro" id="IPR032466">
    <property type="entry name" value="Metal_Hydrolase"/>
</dbReference>
<evidence type="ECO:0000256" key="8">
    <source>
        <dbReference type="ARBA" id="ARBA00022833"/>
    </source>
</evidence>
<dbReference type="GO" id="GO:0000256">
    <property type="term" value="P:allantoin catabolic process"/>
    <property type="evidence" value="ECO:0007669"/>
    <property type="project" value="InterPro"/>
</dbReference>
<protein>
    <recommendedName>
        <fullName evidence="5">allantoinase</fullName>
        <ecNumber evidence="5">3.5.2.5</ecNumber>
    </recommendedName>
</protein>
<evidence type="ECO:0000256" key="6">
    <source>
        <dbReference type="ARBA" id="ARBA00022723"/>
    </source>
</evidence>
<dbReference type="GO" id="GO:0050897">
    <property type="term" value="F:cobalt ion binding"/>
    <property type="evidence" value="ECO:0007669"/>
    <property type="project" value="InterPro"/>
</dbReference>
<dbReference type="GO" id="GO:0005737">
    <property type="term" value="C:cytoplasm"/>
    <property type="evidence" value="ECO:0007669"/>
    <property type="project" value="TreeGrafter"/>
</dbReference>
<keyword evidence="6" id="KW-0479">Metal-binding</keyword>
<dbReference type="AlphaFoldDB" id="A0A090E5E7"/>
<dbReference type="InterPro" id="IPR011059">
    <property type="entry name" value="Metal-dep_hydrolase_composite"/>
</dbReference>
<dbReference type="Gene3D" id="3.20.20.140">
    <property type="entry name" value="Metal-dependent hydrolases"/>
    <property type="match status" value="1"/>
</dbReference>
<evidence type="ECO:0000256" key="4">
    <source>
        <dbReference type="ARBA" id="ARBA00011881"/>
    </source>
</evidence>
<dbReference type="PANTHER" id="PTHR43668:SF2">
    <property type="entry name" value="ALLANTOINASE"/>
    <property type="match status" value="1"/>
</dbReference>
<evidence type="ECO:0000256" key="5">
    <source>
        <dbReference type="ARBA" id="ARBA00012863"/>
    </source>
</evidence>
<dbReference type="GeneID" id="31888061"/>
<dbReference type="SUPFAM" id="SSF51338">
    <property type="entry name" value="Composite domain of metallo-dependent hydrolases"/>
    <property type="match status" value="1"/>
</dbReference>
<evidence type="ECO:0000256" key="3">
    <source>
        <dbReference type="ARBA" id="ARBA00010368"/>
    </source>
</evidence>
<reference evidence="10 11" key="1">
    <citation type="submission" date="2014-08" db="EMBL/GenBank/DDBJ databases">
        <authorList>
            <person name="Moulin Lionel"/>
        </authorList>
    </citation>
    <scope>NUCLEOTIDE SEQUENCE [LARGE SCALE GENOMIC DNA]</scope>
</reference>
<comment type="cofactor">
    <cofactor evidence="1">
        <name>Zn(2+)</name>
        <dbReference type="ChEBI" id="CHEBI:29105"/>
    </cofactor>
</comment>
<dbReference type="GO" id="GO:0008270">
    <property type="term" value="F:zinc ion binding"/>
    <property type="evidence" value="ECO:0007669"/>
    <property type="project" value="InterPro"/>
</dbReference>
<dbReference type="GO" id="GO:0006145">
    <property type="term" value="P:purine nucleobase catabolic process"/>
    <property type="evidence" value="ECO:0007669"/>
    <property type="project" value="TreeGrafter"/>
</dbReference>
<sequence length="460" mass="48319">MTSLDLLIRAPRAILPEGERAVSVGVVGGKIVRVAGLDAPANARETVTLDTDTVLLPGLVDSHVHICEPGNTGWEGFLTATRAAAAGGITTLVDMPLDSVPTTVTLEAFAAKREAAAGQCHVDVGFWGGAIPSNLDDLSKLHAAGVLGFKSFLCDTGTDDFPGITPAHMRKVMDVVAGLGSLFIVHAESADAMAAMPEVHTHRYADYLASRPKGIENLAIAEVIEAARASGARAHILHLSSADALPMIASAIADGVRLSVETCPHYLALCAEEIGKGATAAKVGPPVREAVNRERLWGGVGEGTISMIVSDHSPCTPEMKELASGDFGAAWGGISSLQLGLPVTWSEARKRGHSLADVARWMAERPAALTGLAHKGRIATGCDADFTLFSPDAEFVVDAASLHHRHPITPYTGRTLSGVVQGTFLRGRRIDLFGHPMGELIARKAQAGEESRTQELRRSA</sequence>
<dbReference type="NCBIfam" id="TIGR03178">
    <property type="entry name" value="allantoinase"/>
    <property type="match status" value="1"/>
</dbReference>
<evidence type="ECO:0000256" key="2">
    <source>
        <dbReference type="ARBA" id="ARBA00004968"/>
    </source>
</evidence>
<keyword evidence="7 10" id="KW-0378">Hydrolase</keyword>
<dbReference type="InterPro" id="IPR050138">
    <property type="entry name" value="DHOase/Allantoinase_Hydrolase"/>
</dbReference>
<evidence type="ECO:0000313" key="10">
    <source>
        <dbReference type="EMBL" id="CDX22426.1"/>
    </source>
</evidence>
<comment type="similarity">
    <text evidence="3">Belongs to the metallo-dependent hydrolases superfamily. Allantoinase family.</text>
</comment>
<evidence type="ECO:0000313" key="11">
    <source>
        <dbReference type="Proteomes" id="UP000046373"/>
    </source>
</evidence>
<dbReference type="Proteomes" id="UP000046373">
    <property type="component" value="Unassembled WGS sequence"/>
</dbReference>
<organism evidence="10 11">
    <name type="scientific">Mesorhizobium plurifarium</name>
    <dbReference type="NCBI Taxonomy" id="69974"/>
    <lineage>
        <taxon>Bacteria</taxon>
        <taxon>Pseudomonadati</taxon>
        <taxon>Pseudomonadota</taxon>
        <taxon>Alphaproteobacteria</taxon>
        <taxon>Hyphomicrobiales</taxon>
        <taxon>Phyllobacteriaceae</taxon>
        <taxon>Mesorhizobium</taxon>
    </lineage>
</organism>
<name>A0A090E5E7_MESPL</name>
<evidence type="ECO:0000256" key="1">
    <source>
        <dbReference type="ARBA" id="ARBA00001947"/>
    </source>
</evidence>